<dbReference type="Gene3D" id="2.10.25.10">
    <property type="entry name" value="Laminin"/>
    <property type="match status" value="2"/>
</dbReference>
<feature type="disulfide bond" evidence="4">
    <location>
        <begin position="692"/>
        <end position="701"/>
    </location>
</feature>
<evidence type="ECO:0000256" key="2">
    <source>
        <dbReference type="ARBA" id="ARBA00022737"/>
    </source>
</evidence>
<name>A0ABQ5KZK0_9EUKA</name>
<dbReference type="SMART" id="SM00181">
    <property type="entry name" value="EGF"/>
    <property type="match status" value="4"/>
</dbReference>
<feature type="domain" description="EGF-like" evidence="7">
    <location>
        <begin position="665"/>
        <end position="702"/>
    </location>
</feature>
<keyword evidence="6" id="KW-0472">Membrane</keyword>
<feature type="transmembrane region" description="Helical" evidence="6">
    <location>
        <begin position="711"/>
        <end position="731"/>
    </location>
</feature>
<comment type="caution">
    <text evidence="8">The sequence shown here is derived from an EMBL/GenBank/DDBJ whole genome shotgun (WGS) entry which is preliminary data.</text>
</comment>
<protein>
    <recommendedName>
        <fullName evidence="7">EGF-like domain-containing protein</fullName>
    </recommendedName>
</protein>
<dbReference type="PANTHER" id="PTHR11219">
    <property type="entry name" value="TENEURIN AND N-ACETYLGLUCOSAMINE-1-PHOSPHODIESTER ALPHA-N-ACETYLGLUCOSAMINIDASE"/>
    <property type="match status" value="1"/>
</dbReference>
<dbReference type="InterPro" id="IPR000742">
    <property type="entry name" value="EGF"/>
</dbReference>
<sequence length="782" mass="83745">MSVKANSACEYFRNFTDWTGGPIVDGKKGYYEHSANFSITSEIAAELTGENTRITPISGSDTVLIQNMNLFALMTINSTAITINNIVIPDELAAIDSILAIPHHGSLYLFWYNPPVDEASEGHNLFYRKEISSLMDSSITWDSYSLIDDGSAEISVNYSSFSFYNGGSDPSSAVIIIPSSDNTSFYLIRMDTVSVEGPYAVVDSSDNPHACSDNLYIIPTPENSNSVFFMCDIPGKTVFGEFFISSGAATFWSGEGLDIGSSIVSSSSDGFLLTVTSSNVLSKIFSDIDTNDAVGDQESYAPSDTGFDSDFLISSVSLGHVCDGIFLYVPIVSGDPLDSIEYLPQVNVMKFSHQVDDATYCVNGTLDTVGIFCSCDEGYQYDSIGSCSLPKCVDCSHGYCTIVAETGSAECQCDNATWVTDATGSCSVTNVPGCGQATDPSSHGSPHMDRDGTNECQCDYSWDNLGDGTCCTNPLCLDLDSCSTVDGTLHGSCIYGVDPSSTSTDNVQYCSCFTGWETDNCSYGNCMKDDPVAFTPFYDIPFTGALRTIVNEDDEICSYNGTCNHETSECECDDPNNWIGSYCSEPTCYSYMIGAETCYHCDCMGGNGQCVGDPSQAAGHCECVDGWTGDHCQEAICSEGCINGTCDAPDTCQCSSTDWSGDDCSYPTCVSLGDCVHGVCSSNEDNTQMCVCDKGYKGTLCDAKKVSASTIAVIVLSCLVVIGIICVVACCKCGKSDDPLSGSEWQKLDTKRVDKYSSPTYSSSSARSADLYSGSYKINSKR</sequence>
<dbReference type="PROSITE" id="PS50026">
    <property type="entry name" value="EGF_3"/>
    <property type="match status" value="1"/>
</dbReference>
<dbReference type="EMBL" id="BQXS01011398">
    <property type="protein sequence ID" value="GKT37138.1"/>
    <property type="molecule type" value="Genomic_DNA"/>
</dbReference>
<dbReference type="Proteomes" id="UP001057375">
    <property type="component" value="Unassembled WGS sequence"/>
</dbReference>
<reference evidence="8" key="1">
    <citation type="submission" date="2022-03" db="EMBL/GenBank/DDBJ databases">
        <title>Draft genome sequence of Aduncisulcus paluster, a free-living microaerophilic Fornicata.</title>
        <authorList>
            <person name="Yuyama I."/>
            <person name="Kume K."/>
            <person name="Tamura T."/>
            <person name="Inagaki Y."/>
            <person name="Hashimoto T."/>
        </authorList>
    </citation>
    <scope>NUCLEOTIDE SEQUENCE</scope>
    <source>
        <strain evidence="8">NY0171</strain>
    </source>
</reference>
<accession>A0ABQ5KZK0</accession>
<evidence type="ECO:0000256" key="4">
    <source>
        <dbReference type="PROSITE-ProRule" id="PRU00076"/>
    </source>
</evidence>
<feature type="region of interest" description="Disordered" evidence="5">
    <location>
        <begin position="754"/>
        <end position="782"/>
    </location>
</feature>
<evidence type="ECO:0000256" key="5">
    <source>
        <dbReference type="SAM" id="MobiDB-lite"/>
    </source>
</evidence>
<evidence type="ECO:0000313" key="9">
    <source>
        <dbReference type="Proteomes" id="UP001057375"/>
    </source>
</evidence>
<dbReference type="PANTHER" id="PTHR11219:SF70">
    <property type="entry name" value="EGF-LIKE DOMAIN-CONTAINING PROTEIN"/>
    <property type="match status" value="1"/>
</dbReference>
<evidence type="ECO:0000256" key="6">
    <source>
        <dbReference type="SAM" id="Phobius"/>
    </source>
</evidence>
<keyword evidence="1 4" id="KW-0245">EGF-like domain</keyword>
<keyword evidence="9" id="KW-1185">Reference proteome</keyword>
<proteinExistence type="predicted"/>
<evidence type="ECO:0000256" key="3">
    <source>
        <dbReference type="ARBA" id="ARBA00023157"/>
    </source>
</evidence>
<dbReference type="InterPro" id="IPR051216">
    <property type="entry name" value="Teneurin"/>
</dbReference>
<organism evidence="8 9">
    <name type="scientific">Aduncisulcus paluster</name>
    <dbReference type="NCBI Taxonomy" id="2918883"/>
    <lineage>
        <taxon>Eukaryota</taxon>
        <taxon>Metamonada</taxon>
        <taxon>Carpediemonas-like organisms</taxon>
        <taxon>Aduncisulcus</taxon>
    </lineage>
</organism>
<evidence type="ECO:0000313" key="8">
    <source>
        <dbReference type="EMBL" id="GKT37138.1"/>
    </source>
</evidence>
<comment type="caution">
    <text evidence="4">Lacks conserved residue(s) required for the propagation of feature annotation.</text>
</comment>
<gene>
    <name evidence="8" type="ORF">ADUPG1_009984</name>
</gene>
<dbReference type="PROSITE" id="PS01186">
    <property type="entry name" value="EGF_2"/>
    <property type="match status" value="3"/>
</dbReference>
<evidence type="ECO:0000259" key="7">
    <source>
        <dbReference type="PROSITE" id="PS50026"/>
    </source>
</evidence>
<feature type="compositionally biased region" description="Low complexity" evidence="5">
    <location>
        <begin position="756"/>
        <end position="775"/>
    </location>
</feature>
<dbReference type="PROSITE" id="PS00022">
    <property type="entry name" value="EGF_1"/>
    <property type="match status" value="2"/>
</dbReference>
<keyword evidence="3 4" id="KW-1015">Disulfide bond</keyword>
<evidence type="ECO:0000256" key="1">
    <source>
        <dbReference type="ARBA" id="ARBA00022536"/>
    </source>
</evidence>
<keyword evidence="6" id="KW-0812">Transmembrane</keyword>
<keyword evidence="2" id="KW-0677">Repeat</keyword>
<keyword evidence="6" id="KW-1133">Transmembrane helix</keyword>